<feature type="domain" description="N-acetyltransferase" evidence="1">
    <location>
        <begin position="7"/>
        <end position="165"/>
    </location>
</feature>
<protein>
    <recommendedName>
        <fullName evidence="1">N-acetyltransferase domain-containing protein</fullName>
    </recommendedName>
</protein>
<dbReference type="Proteomes" id="UP000053647">
    <property type="component" value="Unassembled WGS sequence"/>
</dbReference>
<gene>
    <name evidence="2" type="ORF">PAXINDRAFT_76958</name>
</gene>
<dbReference type="PANTHER" id="PTHR43792">
    <property type="entry name" value="GNAT FAMILY, PUTATIVE (AFU_ORTHOLOGUE AFUA_3G00765)-RELATED-RELATED"/>
    <property type="match status" value="1"/>
</dbReference>
<dbReference type="AlphaFoldDB" id="A0A0C9SZD4"/>
<dbReference type="InterPro" id="IPR016181">
    <property type="entry name" value="Acyl_CoA_acyltransferase"/>
</dbReference>
<evidence type="ECO:0000313" key="3">
    <source>
        <dbReference type="Proteomes" id="UP000053647"/>
    </source>
</evidence>
<dbReference type="CDD" id="cd04301">
    <property type="entry name" value="NAT_SF"/>
    <property type="match status" value="1"/>
</dbReference>
<proteinExistence type="predicted"/>
<dbReference type="EMBL" id="KN819336">
    <property type="protein sequence ID" value="KIJ15504.1"/>
    <property type="molecule type" value="Genomic_DNA"/>
</dbReference>
<sequence length="181" mass="20466">MFTTERLHLWGFNDSNLDDLFALHNDAQVQRAETFGPVVPRPPKYKDFLKSLAEDSALWFTVRLRGSGDFVGHCNIRIHEPKNRDGEFSISLSPRFWGKGYGTEATRFTVGYAFSALGLQRLSLSVLEGNAAARGLCSKIGFREEGRKRRGNWAEGHWEDIIAMGILDEEWIAQQNKTSTS</sequence>
<dbReference type="InterPro" id="IPR000182">
    <property type="entry name" value="GNAT_dom"/>
</dbReference>
<dbReference type="GO" id="GO:0016747">
    <property type="term" value="F:acyltransferase activity, transferring groups other than amino-acyl groups"/>
    <property type="evidence" value="ECO:0007669"/>
    <property type="project" value="InterPro"/>
</dbReference>
<name>A0A0C9SZD4_PAXIN</name>
<dbReference type="PROSITE" id="PS51186">
    <property type="entry name" value="GNAT"/>
    <property type="match status" value="1"/>
</dbReference>
<dbReference type="OrthoDB" id="630895at2759"/>
<dbReference type="Pfam" id="PF13302">
    <property type="entry name" value="Acetyltransf_3"/>
    <property type="match status" value="1"/>
</dbReference>
<accession>A0A0C9SZD4</accession>
<dbReference type="InterPro" id="IPR051531">
    <property type="entry name" value="N-acetyltransferase"/>
</dbReference>
<reference evidence="3" key="2">
    <citation type="submission" date="2015-01" db="EMBL/GenBank/DDBJ databases">
        <title>Evolutionary Origins and Diversification of the Mycorrhizal Mutualists.</title>
        <authorList>
            <consortium name="DOE Joint Genome Institute"/>
            <consortium name="Mycorrhizal Genomics Consortium"/>
            <person name="Kohler A."/>
            <person name="Kuo A."/>
            <person name="Nagy L.G."/>
            <person name="Floudas D."/>
            <person name="Copeland A."/>
            <person name="Barry K.W."/>
            <person name="Cichocki N."/>
            <person name="Veneault-Fourrey C."/>
            <person name="LaButti K."/>
            <person name="Lindquist E.A."/>
            <person name="Lipzen A."/>
            <person name="Lundell T."/>
            <person name="Morin E."/>
            <person name="Murat C."/>
            <person name="Riley R."/>
            <person name="Ohm R."/>
            <person name="Sun H."/>
            <person name="Tunlid A."/>
            <person name="Henrissat B."/>
            <person name="Grigoriev I.V."/>
            <person name="Hibbett D.S."/>
            <person name="Martin F."/>
        </authorList>
    </citation>
    <scope>NUCLEOTIDE SEQUENCE [LARGE SCALE GENOMIC DNA]</scope>
    <source>
        <strain evidence="3">ATCC 200175</strain>
    </source>
</reference>
<evidence type="ECO:0000313" key="2">
    <source>
        <dbReference type="EMBL" id="KIJ15504.1"/>
    </source>
</evidence>
<organism evidence="2 3">
    <name type="scientific">Paxillus involutus ATCC 200175</name>
    <dbReference type="NCBI Taxonomy" id="664439"/>
    <lineage>
        <taxon>Eukaryota</taxon>
        <taxon>Fungi</taxon>
        <taxon>Dikarya</taxon>
        <taxon>Basidiomycota</taxon>
        <taxon>Agaricomycotina</taxon>
        <taxon>Agaricomycetes</taxon>
        <taxon>Agaricomycetidae</taxon>
        <taxon>Boletales</taxon>
        <taxon>Paxilineae</taxon>
        <taxon>Paxillaceae</taxon>
        <taxon>Paxillus</taxon>
    </lineage>
</organism>
<keyword evidence="3" id="KW-1185">Reference proteome</keyword>
<reference evidence="2 3" key="1">
    <citation type="submission" date="2014-06" db="EMBL/GenBank/DDBJ databases">
        <authorList>
            <consortium name="DOE Joint Genome Institute"/>
            <person name="Kuo A."/>
            <person name="Kohler A."/>
            <person name="Nagy L.G."/>
            <person name="Floudas D."/>
            <person name="Copeland A."/>
            <person name="Barry K.W."/>
            <person name="Cichocki N."/>
            <person name="Veneault-Fourrey C."/>
            <person name="LaButti K."/>
            <person name="Lindquist E.A."/>
            <person name="Lipzen A."/>
            <person name="Lundell T."/>
            <person name="Morin E."/>
            <person name="Murat C."/>
            <person name="Sun H."/>
            <person name="Tunlid A."/>
            <person name="Henrissat B."/>
            <person name="Grigoriev I.V."/>
            <person name="Hibbett D.S."/>
            <person name="Martin F."/>
            <person name="Nordberg H.P."/>
            <person name="Cantor M.N."/>
            <person name="Hua S.X."/>
        </authorList>
    </citation>
    <scope>NUCLEOTIDE SEQUENCE [LARGE SCALE GENOMIC DNA]</scope>
    <source>
        <strain evidence="2 3">ATCC 200175</strain>
    </source>
</reference>
<dbReference type="SUPFAM" id="SSF55729">
    <property type="entry name" value="Acyl-CoA N-acyltransferases (Nat)"/>
    <property type="match status" value="1"/>
</dbReference>
<dbReference type="HOGENOM" id="CLU_013985_3_2_1"/>
<evidence type="ECO:0000259" key="1">
    <source>
        <dbReference type="PROSITE" id="PS51186"/>
    </source>
</evidence>
<dbReference type="Gene3D" id="3.40.630.30">
    <property type="match status" value="1"/>
</dbReference>